<evidence type="ECO:0000313" key="4">
    <source>
        <dbReference type="EMBL" id="GCB69311.1"/>
    </source>
</evidence>
<keyword evidence="5" id="KW-1185">Reference proteome</keyword>
<dbReference type="OrthoDB" id="9947089at2759"/>
<evidence type="ECO:0000256" key="2">
    <source>
        <dbReference type="SAM" id="Phobius"/>
    </source>
</evidence>
<keyword evidence="2" id="KW-0472">Membrane</keyword>
<organism evidence="4 5">
    <name type="scientific">Scyliorhinus torazame</name>
    <name type="common">Cloudy catshark</name>
    <name type="synonym">Catulus torazame</name>
    <dbReference type="NCBI Taxonomy" id="75743"/>
    <lineage>
        <taxon>Eukaryota</taxon>
        <taxon>Metazoa</taxon>
        <taxon>Chordata</taxon>
        <taxon>Craniata</taxon>
        <taxon>Vertebrata</taxon>
        <taxon>Chondrichthyes</taxon>
        <taxon>Elasmobranchii</taxon>
        <taxon>Galeomorphii</taxon>
        <taxon>Galeoidea</taxon>
        <taxon>Carcharhiniformes</taxon>
        <taxon>Scyliorhinidae</taxon>
        <taxon>Scyliorhinus</taxon>
    </lineage>
</organism>
<feature type="transmembrane region" description="Helical" evidence="2">
    <location>
        <begin position="180"/>
        <end position="205"/>
    </location>
</feature>
<feature type="signal peptide" evidence="3">
    <location>
        <begin position="1"/>
        <end position="23"/>
    </location>
</feature>
<reference evidence="4 5" key="1">
    <citation type="journal article" date="2018" name="Nat. Ecol. Evol.">
        <title>Shark genomes provide insights into elasmobranch evolution and the origin of vertebrates.</title>
        <authorList>
            <person name="Hara Y"/>
            <person name="Yamaguchi K"/>
            <person name="Onimaru K"/>
            <person name="Kadota M"/>
            <person name="Koyanagi M"/>
            <person name="Keeley SD"/>
            <person name="Tatsumi K"/>
            <person name="Tanaka K"/>
            <person name="Motone F"/>
            <person name="Kageyama Y"/>
            <person name="Nozu R"/>
            <person name="Adachi N"/>
            <person name="Nishimura O"/>
            <person name="Nakagawa R"/>
            <person name="Tanegashima C"/>
            <person name="Kiyatake I"/>
            <person name="Matsumoto R"/>
            <person name="Murakumo K"/>
            <person name="Nishida K"/>
            <person name="Terakita A"/>
            <person name="Kuratani S"/>
            <person name="Sato K"/>
            <person name="Hyodo S Kuraku.S."/>
        </authorList>
    </citation>
    <scope>NUCLEOTIDE SEQUENCE [LARGE SCALE GENOMIC DNA]</scope>
</reference>
<name>A0A401P821_SCYTO</name>
<keyword evidence="2" id="KW-1133">Transmembrane helix</keyword>
<feature type="compositionally biased region" description="Polar residues" evidence="1">
    <location>
        <begin position="267"/>
        <end position="279"/>
    </location>
</feature>
<evidence type="ECO:0000256" key="3">
    <source>
        <dbReference type="SAM" id="SignalP"/>
    </source>
</evidence>
<sequence>MAYLTFFAKLLLANGILEVLTDGEPTVSNQTSGIDYLSSASTLDPDPTFNTTSFNGESSGTVVTIGYEMTSSANASDNHTIVTTEIYSTPIANQSLNPEVKDSISDFPDNSSSARTVDLTLPTELQDVSTRQRSDTQTSSAAITTSVSYSVSSGFKVSSTQELFTTLQASGAGQGPQTNLGLVLTTWVLVFIFILILTIVLACYLRRRRRRYSFDLFHKTAEDADIPLSSSVFPGTLDAIPDKEDNNYVKVNEDMINNDKTPELNEKQNNCETETNHSPANPVRDSTDNLDDWKIFLEIGSHASD</sequence>
<keyword evidence="2" id="KW-0812">Transmembrane</keyword>
<evidence type="ECO:0000256" key="1">
    <source>
        <dbReference type="SAM" id="MobiDB-lite"/>
    </source>
</evidence>
<proteinExistence type="predicted"/>
<comment type="caution">
    <text evidence="4">The sequence shown here is derived from an EMBL/GenBank/DDBJ whole genome shotgun (WGS) entry which is preliminary data.</text>
</comment>
<keyword evidence="3" id="KW-0732">Signal</keyword>
<dbReference type="Proteomes" id="UP000288216">
    <property type="component" value="Unassembled WGS sequence"/>
</dbReference>
<feature type="region of interest" description="Disordered" evidence="1">
    <location>
        <begin position="259"/>
        <end position="287"/>
    </location>
</feature>
<dbReference type="AlphaFoldDB" id="A0A401P821"/>
<evidence type="ECO:0000313" key="5">
    <source>
        <dbReference type="Proteomes" id="UP000288216"/>
    </source>
</evidence>
<dbReference type="EMBL" id="BFAA01001698">
    <property type="protein sequence ID" value="GCB69311.1"/>
    <property type="molecule type" value="Genomic_DNA"/>
</dbReference>
<feature type="chain" id="PRO_5019254615" evidence="3">
    <location>
        <begin position="24"/>
        <end position="305"/>
    </location>
</feature>
<accession>A0A401P821</accession>
<protein>
    <submittedName>
        <fullName evidence="4">Uncharacterized protein</fullName>
    </submittedName>
</protein>
<gene>
    <name evidence="4" type="ORF">scyTo_0005453</name>
</gene>
<dbReference type="OMA" id="QSNCENE"/>